<reference evidence="2 3" key="1">
    <citation type="submission" date="2017-10" db="EMBL/GenBank/DDBJ databases">
        <title>Massilia psychrophilum sp. nov., a novel purple-pigmented bacterium isolated from Tianshan glacier, Xinjiang Municipality, China.</title>
        <authorList>
            <person name="Wang H."/>
        </authorList>
    </citation>
    <scope>NUCLEOTIDE SEQUENCE [LARGE SCALE GENOMIC DNA]</scope>
    <source>
        <strain evidence="2 3">JCM 30813</strain>
    </source>
</reference>
<dbReference type="Proteomes" id="UP000228593">
    <property type="component" value="Unassembled WGS sequence"/>
</dbReference>
<dbReference type="AlphaFoldDB" id="A0A2G8SXH4"/>
<accession>A0A2G8SXH4</accession>
<dbReference type="Pfam" id="PF12779">
    <property type="entry name" value="WXXGXW"/>
    <property type="match status" value="2"/>
</dbReference>
<evidence type="ECO:0008006" key="4">
    <source>
        <dbReference type="Google" id="ProtNLM"/>
    </source>
</evidence>
<feature type="region of interest" description="Disordered" evidence="1">
    <location>
        <begin position="178"/>
        <end position="227"/>
    </location>
</feature>
<proteinExistence type="predicted"/>
<feature type="compositionally biased region" description="Basic and acidic residues" evidence="1">
    <location>
        <begin position="185"/>
        <end position="227"/>
    </location>
</feature>
<gene>
    <name evidence="2" type="ORF">CR103_17715</name>
</gene>
<name>A0A2G8SXH4_9BURK</name>
<protein>
    <recommendedName>
        <fullName evidence="4">BcpO-related WXXGXW repeat protein</fullName>
    </recommendedName>
</protein>
<keyword evidence="3" id="KW-1185">Reference proteome</keyword>
<evidence type="ECO:0000313" key="2">
    <source>
        <dbReference type="EMBL" id="PIL38495.1"/>
    </source>
</evidence>
<dbReference type="RefSeq" id="WP_099917301.1">
    <property type="nucleotide sequence ID" value="NZ_BMHS01000029.1"/>
</dbReference>
<dbReference type="EMBL" id="PDOB01000035">
    <property type="protein sequence ID" value="PIL38495.1"/>
    <property type="molecule type" value="Genomic_DNA"/>
</dbReference>
<dbReference type="InterPro" id="IPR024447">
    <property type="entry name" value="YXWGXW_rpt"/>
</dbReference>
<organism evidence="2 3">
    <name type="scientific">Massilia psychrophila</name>
    <dbReference type="NCBI Taxonomy" id="1603353"/>
    <lineage>
        <taxon>Bacteria</taxon>
        <taxon>Pseudomonadati</taxon>
        <taxon>Pseudomonadota</taxon>
        <taxon>Betaproteobacteria</taxon>
        <taxon>Burkholderiales</taxon>
        <taxon>Oxalobacteraceae</taxon>
        <taxon>Telluria group</taxon>
        <taxon>Massilia</taxon>
    </lineage>
</organism>
<dbReference type="OrthoDB" id="121499at2"/>
<sequence>MKRTLTLATMITLGAAAWMPLPSMAQIGLNLVINSAPPAPRFETVPAARHGYVWAPGYWNWDGRRHAWLAGHWENARDGYQYQGSEWQRDGDGYRLRAGSWQPVATQVRYNDIRMAPPAPRYERIPRSRDSHVWQPGFWDWRGNRYEWRSGIWVAERPGYVYSQPNWQQRDGRWFMEPSRWTPRGGRDRDHDGVPDRLKHNGHRDHDRDGDGVRNHRDDRPDNPRRN</sequence>
<comment type="caution">
    <text evidence="2">The sequence shown here is derived from an EMBL/GenBank/DDBJ whole genome shotgun (WGS) entry which is preliminary data.</text>
</comment>
<evidence type="ECO:0000256" key="1">
    <source>
        <dbReference type="SAM" id="MobiDB-lite"/>
    </source>
</evidence>
<evidence type="ECO:0000313" key="3">
    <source>
        <dbReference type="Proteomes" id="UP000228593"/>
    </source>
</evidence>